<dbReference type="GO" id="GO:0046872">
    <property type="term" value="F:metal ion binding"/>
    <property type="evidence" value="ECO:0007669"/>
    <property type="project" value="InterPro"/>
</dbReference>
<dbReference type="Gene3D" id="3.30.70.100">
    <property type="match status" value="1"/>
</dbReference>
<dbReference type="KEGG" id="rfo:REIFOR_03083"/>
<proteinExistence type="predicted"/>
<dbReference type="RefSeq" id="WP_100258406.1">
    <property type="nucleotide sequence ID" value="NZ_CP011797.1"/>
</dbReference>
<dbReference type="CDD" id="cd00371">
    <property type="entry name" value="HMA"/>
    <property type="match status" value="1"/>
</dbReference>
<protein>
    <submittedName>
        <fullName evidence="2">Protein containng heavy-metal-associated domain protein</fullName>
    </submittedName>
</protein>
<dbReference type="InterPro" id="IPR006121">
    <property type="entry name" value="HMA_dom"/>
</dbReference>
<name>A0A2K8KUB2_9GAMM</name>
<feature type="domain" description="HMA" evidence="1">
    <location>
        <begin position="1"/>
        <end position="63"/>
    </location>
</feature>
<sequence length="63" mass="6523">MIELTVSGATCQGCVKSIEKAVSLVDGVTSVHFDLDSGIAQIDGNDNIEQLTDAIEAAGFEVP</sequence>
<organism evidence="2 3">
    <name type="scientific">Reinekea forsetii</name>
    <dbReference type="NCBI Taxonomy" id="1336806"/>
    <lineage>
        <taxon>Bacteria</taxon>
        <taxon>Pseudomonadati</taxon>
        <taxon>Pseudomonadota</taxon>
        <taxon>Gammaproteobacteria</taxon>
        <taxon>Oceanospirillales</taxon>
        <taxon>Saccharospirillaceae</taxon>
        <taxon>Reinekea</taxon>
    </lineage>
</organism>
<dbReference type="InterPro" id="IPR036163">
    <property type="entry name" value="HMA_dom_sf"/>
</dbReference>
<keyword evidence="3" id="KW-1185">Reference proteome</keyword>
<evidence type="ECO:0000259" key="1">
    <source>
        <dbReference type="PROSITE" id="PS50846"/>
    </source>
</evidence>
<dbReference type="PROSITE" id="PS50846">
    <property type="entry name" value="HMA_2"/>
    <property type="match status" value="1"/>
</dbReference>
<accession>A0A2K8KUB2</accession>
<dbReference type="OrthoDB" id="9814359at2"/>
<dbReference type="Proteomes" id="UP000229757">
    <property type="component" value="Chromosome"/>
</dbReference>
<gene>
    <name evidence="2" type="ORF">REIFOR_03083</name>
</gene>
<dbReference type="Pfam" id="PF00403">
    <property type="entry name" value="HMA"/>
    <property type="match status" value="1"/>
</dbReference>
<dbReference type="EMBL" id="CP011797">
    <property type="protein sequence ID" value="ATX78202.1"/>
    <property type="molecule type" value="Genomic_DNA"/>
</dbReference>
<evidence type="ECO:0000313" key="2">
    <source>
        <dbReference type="EMBL" id="ATX78202.1"/>
    </source>
</evidence>
<dbReference type="AlphaFoldDB" id="A0A2K8KUB2"/>
<dbReference type="SUPFAM" id="SSF55008">
    <property type="entry name" value="HMA, heavy metal-associated domain"/>
    <property type="match status" value="1"/>
</dbReference>
<evidence type="ECO:0000313" key="3">
    <source>
        <dbReference type="Proteomes" id="UP000229757"/>
    </source>
</evidence>
<reference evidence="2 3" key="1">
    <citation type="journal article" date="2017" name="Environ. Microbiol.">
        <title>Genomic and physiological analyses of 'Reinekea forsetii' reveal a versatile opportunistic lifestyle during spring algae blooms.</title>
        <authorList>
            <person name="Avci B."/>
            <person name="Hahnke R.L."/>
            <person name="Chafee M."/>
            <person name="Fischer T."/>
            <person name="Gruber-Vodicka H."/>
            <person name="Tegetmeyer H.E."/>
            <person name="Harder J."/>
            <person name="Fuchs B.M."/>
            <person name="Amann R.I."/>
            <person name="Teeling H."/>
        </authorList>
    </citation>
    <scope>NUCLEOTIDE SEQUENCE [LARGE SCALE GENOMIC DNA]</scope>
    <source>
        <strain evidence="2 3">Hel1_31_D35</strain>
    </source>
</reference>